<proteinExistence type="predicted"/>
<keyword evidence="1" id="KW-0614">Plasmid</keyword>
<gene>
    <name evidence="1" type="ORF">MBLL_00683</name>
</gene>
<organism evidence="1">
    <name type="scientific">Methylobacterium bullatum</name>
    <dbReference type="NCBI Taxonomy" id="570505"/>
    <lineage>
        <taxon>Bacteria</taxon>
        <taxon>Pseudomonadati</taxon>
        <taxon>Pseudomonadota</taxon>
        <taxon>Alphaproteobacteria</taxon>
        <taxon>Hyphomicrobiales</taxon>
        <taxon>Methylobacteriaceae</taxon>
        <taxon>Methylobacterium</taxon>
    </lineage>
</organism>
<dbReference type="AlphaFoldDB" id="A0A679JNK0"/>
<dbReference type="EMBL" id="LR743510">
    <property type="protein sequence ID" value="CAA2137491.1"/>
    <property type="molecule type" value="Genomic_DNA"/>
</dbReference>
<evidence type="ECO:0000313" key="1">
    <source>
        <dbReference type="EMBL" id="CAA2137491.1"/>
    </source>
</evidence>
<accession>A0A679JNK0</accession>
<sequence>MSAKGFIPTFAIYKGGENITARFQDRAVSIVVQLSSGRGDPDSCDIILDDRDWLIASPKKGDRIQVYLGYEGIGVTLMNNFEVNSVNYSFTPKAITVRCTAASSLNDLKSTVIAEYKDKTVEQILAEAGSKIGFKANVHKSIADEKIPFLNQTMSFGQLIGKLEQHYDAVAKINDGKVSLTPRSGGVSVSDISVPTYVLRPYNFADLNVMVDAASEYAKTSASYTDKETNKRVWVDEKSMLKDLSTDAEHKIGTLYNSKDEAQKAAESAQAQLDRATGKITGRLAEGDVWVRDGQRIVVTECRDGINGAYVLDLVVHSYTKGGALTTSFSGTAGVNGLAEEYQEGSNSAQFLETGPGQVFGQVIPIVPQQDGTKLDRPFTSVPSFFDQQFPVN</sequence>
<name>A0A679JNK0_9HYPH</name>
<geneLocation type="plasmid" evidence="1">
    <name>1</name>
</geneLocation>
<protein>
    <submittedName>
        <fullName evidence="1">Uncharacterized protein</fullName>
    </submittedName>
</protein>
<dbReference type="RefSeq" id="WP_339159256.1">
    <property type="nucleotide sequence ID" value="NZ_LR743510.1"/>
</dbReference>
<reference evidence="1" key="1">
    <citation type="submission" date="2019-12" db="EMBL/GenBank/DDBJ databases">
        <authorList>
            <person name="Cremers G."/>
        </authorList>
    </citation>
    <scope>NUCLEOTIDE SEQUENCE</scope>
    <source>
        <strain evidence="1">Mbul2</strain>
        <plasmid evidence="1">1</plasmid>
    </source>
</reference>
<dbReference type="SUPFAM" id="SSF69279">
    <property type="entry name" value="Phage tail proteins"/>
    <property type="match status" value="1"/>
</dbReference>